<name>A0A1B9GV05_9TREE</name>
<feature type="region of interest" description="Disordered" evidence="1">
    <location>
        <begin position="95"/>
        <end position="117"/>
    </location>
</feature>
<proteinExistence type="predicted"/>
<sequence length="117" mass="12782">MSHASTGNSTSQFRAPVDLRQFTHCDSFRASSFAEVNPRCAMYGHTRSWVVPSNTELDRYERFCIDTAASNGAAPTTNASHTLAMYSGAEFATPQTHYTHTVDPNQPPAPSTVNDPD</sequence>
<evidence type="ECO:0000313" key="2">
    <source>
        <dbReference type="EMBL" id="OCF34725.1"/>
    </source>
</evidence>
<gene>
    <name evidence="2" type="ORF">I316_03768</name>
</gene>
<dbReference type="EMBL" id="KV700124">
    <property type="protein sequence ID" value="OCF34725.1"/>
    <property type="molecule type" value="Genomic_DNA"/>
</dbReference>
<organism evidence="2 3">
    <name type="scientific">Kwoniella heveanensis BCC8398</name>
    <dbReference type="NCBI Taxonomy" id="1296120"/>
    <lineage>
        <taxon>Eukaryota</taxon>
        <taxon>Fungi</taxon>
        <taxon>Dikarya</taxon>
        <taxon>Basidiomycota</taxon>
        <taxon>Agaricomycotina</taxon>
        <taxon>Tremellomycetes</taxon>
        <taxon>Tremellales</taxon>
        <taxon>Cryptococcaceae</taxon>
        <taxon>Kwoniella</taxon>
    </lineage>
</organism>
<dbReference type="Proteomes" id="UP000092666">
    <property type="component" value="Unassembled WGS sequence"/>
</dbReference>
<evidence type="ECO:0000256" key="1">
    <source>
        <dbReference type="SAM" id="MobiDB-lite"/>
    </source>
</evidence>
<keyword evidence="3" id="KW-1185">Reference proteome</keyword>
<reference evidence="2 3" key="1">
    <citation type="submission" date="2013-07" db="EMBL/GenBank/DDBJ databases">
        <title>The Genome Sequence of Cryptococcus heveanensis BCC8398.</title>
        <authorList>
            <consortium name="The Broad Institute Genome Sequencing Platform"/>
            <person name="Cuomo C."/>
            <person name="Litvintseva A."/>
            <person name="Chen Y."/>
            <person name="Heitman J."/>
            <person name="Sun S."/>
            <person name="Springer D."/>
            <person name="Dromer F."/>
            <person name="Young S.K."/>
            <person name="Zeng Q."/>
            <person name="Gargeya S."/>
            <person name="Fitzgerald M."/>
            <person name="Abouelleil A."/>
            <person name="Alvarado L."/>
            <person name="Berlin A.M."/>
            <person name="Chapman S.B."/>
            <person name="Dewar J."/>
            <person name="Goldberg J."/>
            <person name="Griggs A."/>
            <person name="Gujja S."/>
            <person name="Hansen M."/>
            <person name="Howarth C."/>
            <person name="Imamovic A."/>
            <person name="Larimer J."/>
            <person name="McCowan C."/>
            <person name="Murphy C."/>
            <person name="Pearson M."/>
            <person name="Priest M."/>
            <person name="Roberts A."/>
            <person name="Saif S."/>
            <person name="Shea T."/>
            <person name="Sykes S."/>
            <person name="Wortman J."/>
            <person name="Nusbaum C."/>
            <person name="Birren B."/>
        </authorList>
    </citation>
    <scope>NUCLEOTIDE SEQUENCE [LARGE SCALE GENOMIC DNA]</scope>
    <source>
        <strain evidence="2 3">BCC8398</strain>
    </source>
</reference>
<accession>A0A1B9GV05</accession>
<dbReference type="AlphaFoldDB" id="A0A1B9GV05"/>
<evidence type="ECO:0000313" key="3">
    <source>
        <dbReference type="Proteomes" id="UP000092666"/>
    </source>
</evidence>
<protein>
    <submittedName>
        <fullName evidence="2">Uncharacterized protein</fullName>
    </submittedName>
</protein>
<feature type="compositionally biased region" description="Polar residues" evidence="1">
    <location>
        <begin position="95"/>
        <end position="104"/>
    </location>
</feature>
<reference evidence="3" key="2">
    <citation type="submission" date="2013-12" db="EMBL/GenBank/DDBJ databases">
        <title>Evolution of pathogenesis and genome organization in the Tremellales.</title>
        <authorList>
            <person name="Cuomo C."/>
            <person name="Litvintseva A."/>
            <person name="Heitman J."/>
            <person name="Chen Y."/>
            <person name="Sun S."/>
            <person name="Springer D."/>
            <person name="Dromer F."/>
            <person name="Young S."/>
            <person name="Zeng Q."/>
            <person name="Chapman S."/>
            <person name="Gujja S."/>
            <person name="Saif S."/>
            <person name="Birren B."/>
        </authorList>
    </citation>
    <scope>NUCLEOTIDE SEQUENCE [LARGE SCALE GENOMIC DNA]</scope>
    <source>
        <strain evidence="3">BCC8398</strain>
    </source>
</reference>